<dbReference type="Proteomes" id="UP000199577">
    <property type="component" value="Unassembled WGS sequence"/>
</dbReference>
<dbReference type="PROSITE" id="PS51257">
    <property type="entry name" value="PROKAR_LIPOPROTEIN"/>
    <property type="match status" value="1"/>
</dbReference>
<keyword evidence="3" id="KW-0675">Receptor</keyword>
<feature type="domain" description="TonB-dependent receptor plug" evidence="2">
    <location>
        <begin position="214"/>
        <end position="291"/>
    </location>
</feature>
<feature type="chain" id="PRO_5011772837" evidence="1">
    <location>
        <begin position="20"/>
        <end position="838"/>
    </location>
</feature>
<dbReference type="InterPro" id="IPR008969">
    <property type="entry name" value="CarboxyPept-like_regulatory"/>
</dbReference>
<protein>
    <submittedName>
        <fullName evidence="3">TonB-dependent Receptor Plug Domain</fullName>
    </submittedName>
</protein>
<gene>
    <name evidence="3" type="ORF">SAMN05421747_108145</name>
</gene>
<dbReference type="SUPFAM" id="SSF49464">
    <property type="entry name" value="Carboxypeptidase regulatory domain-like"/>
    <property type="match status" value="1"/>
</dbReference>
<dbReference type="EMBL" id="FOLL01000008">
    <property type="protein sequence ID" value="SFC32647.1"/>
    <property type="molecule type" value="Genomic_DNA"/>
</dbReference>
<sequence>MLARLSILFLLLTACRAEAQERDIPLEAYLSMLEQRHGVRFSFIDAEVHGVRIKPIDRAGALPEQLRYIQEQTGLAVTVVAPGYVVVQGQLDKKGRVKGVVLDAATNAPLPYATVRAPMGTSAVADKWGCFELELADSTVFHISHIGYRSLTVSWSATEIMQLPVFKLDRQPVELSETSVTHFLTKGIQKKTGNSYYIMPKETGMLPGDTEPDVLRTLRQMPGIISVNQSVSDISVRGGTHDQNLFVWNGIRLFQTGHFFGLISAFNPNLPHAITVYKNGTPATYGESVSGTVVIDSRPGPAQVQERSAGFNLVNADFNVAVHTSPKTYWQFSGRRSFTDFMSFPIYRRYSDRVFQHTKVTNFFADQPLDYTSEEVFYFYDATAQVNHQIDATSAFRANAILIANSLNVTQSSQHSRAAETSTLSQSSLGGNIAYEKRWNQWQTSDAQASLSAYQLQAKDFRVDNDQVTLQRNDVLALEFSAGHHILLQRGFAIDLGYQLDKTVVGNNDQSHFPDTSWSSDASLLNHAWIVQGRASFKSMDLSAGIRQHYFAAYRQFRTEPRLMLSYQWGAGWRLTLLGETKSQTAYQEIHTQQDFFGVETRRWKLANGSDVPLIGSQQLSLEIQFQRDNWLITAEPFVKQVNNISGRSQGLQYPFERYGTIGDYTVKGMEVLVQKQSGHFTGWVNGNINRSAYFFPDLNPQTFRNHHHVPLALRSGFIYDNNTWQGAIGSTWYAGRYYSEPASRIPGIRDDGTLFVQYDSPNGSRLADHFQVDLSGSLNVGFPNGWRLRTGFAMQNAFNTATEISRYYRINPQSEMIEEVKAYTLKRTWNVFARLYF</sequence>
<feature type="signal peptide" evidence="1">
    <location>
        <begin position="1"/>
        <end position="19"/>
    </location>
</feature>
<dbReference type="Pfam" id="PF07715">
    <property type="entry name" value="Plug"/>
    <property type="match status" value="1"/>
</dbReference>
<dbReference type="AlphaFoldDB" id="A0A1I1I8Q7"/>
<evidence type="ECO:0000256" key="1">
    <source>
        <dbReference type="SAM" id="SignalP"/>
    </source>
</evidence>
<dbReference type="SUPFAM" id="SSF56935">
    <property type="entry name" value="Porins"/>
    <property type="match status" value="1"/>
</dbReference>
<evidence type="ECO:0000313" key="4">
    <source>
        <dbReference type="Proteomes" id="UP000199577"/>
    </source>
</evidence>
<name>A0A1I1I8Q7_9SPHI</name>
<evidence type="ECO:0000313" key="3">
    <source>
        <dbReference type="EMBL" id="SFC32647.1"/>
    </source>
</evidence>
<dbReference type="InterPro" id="IPR037066">
    <property type="entry name" value="Plug_dom_sf"/>
</dbReference>
<reference evidence="3 4" key="1">
    <citation type="submission" date="2016-10" db="EMBL/GenBank/DDBJ databases">
        <authorList>
            <person name="de Groot N.N."/>
        </authorList>
    </citation>
    <scope>NUCLEOTIDE SEQUENCE [LARGE SCALE GENOMIC DNA]</scope>
    <source>
        <strain evidence="3 4">DSM 22900</strain>
    </source>
</reference>
<organism evidence="3 4">
    <name type="scientific">Parapedobacter composti</name>
    <dbReference type="NCBI Taxonomy" id="623281"/>
    <lineage>
        <taxon>Bacteria</taxon>
        <taxon>Pseudomonadati</taxon>
        <taxon>Bacteroidota</taxon>
        <taxon>Sphingobacteriia</taxon>
        <taxon>Sphingobacteriales</taxon>
        <taxon>Sphingobacteriaceae</taxon>
        <taxon>Parapedobacter</taxon>
    </lineage>
</organism>
<dbReference type="STRING" id="623281.SAMN05421747_108145"/>
<dbReference type="Gene3D" id="2.170.130.10">
    <property type="entry name" value="TonB-dependent receptor, plug domain"/>
    <property type="match status" value="1"/>
</dbReference>
<dbReference type="Pfam" id="PF13715">
    <property type="entry name" value="CarbopepD_reg_2"/>
    <property type="match status" value="1"/>
</dbReference>
<keyword evidence="1" id="KW-0732">Signal</keyword>
<evidence type="ECO:0000259" key="2">
    <source>
        <dbReference type="Pfam" id="PF07715"/>
    </source>
</evidence>
<accession>A0A1I1I8Q7</accession>
<keyword evidence="4" id="KW-1185">Reference proteome</keyword>
<dbReference type="InterPro" id="IPR012910">
    <property type="entry name" value="Plug_dom"/>
</dbReference>
<proteinExistence type="predicted"/>